<proteinExistence type="predicted"/>
<gene>
    <name evidence="2" type="ORF">BDN70DRAFT_286362</name>
</gene>
<name>A0A9P5YW31_9AGAR</name>
<dbReference type="Proteomes" id="UP000807469">
    <property type="component" value="Unassembled WGS sequence"/>
</dbReference>
<evidence type="ECO:0000313" key="3">
    <source>
        <dbReference type="Proteomes" id="UP000807469"/>
    </source>
</evidence>
<keyword evidence="1" id="KW-1133">Transmembrane helix</keyword>
<keyword evidence="1" id="KW-0472">Membrane</keyword>
<accession>A0A9P5YW31</accession>
<evidence type="ECO:0000313" key="2">
    <source>
        <dbReference type="EMBL" id="KAF9474965.1"/>
    </source>
</evidence>
<reference evidence="2" key="1">
    <citation type="submission" date="2020-11" db="EMBL/GenBank/DDBJ databases">
        <authorList>
            <consortium name="DOE Joint Genome Institute"/>
            <person name="Ahrendt S."/>
            <person name="Riley R."/>
            <person name="Andreopoulos W."/>
            <person name="Labutti K."/>
            <person name="Pangilinan J."/>
            <person name="Ruiz-Duenas F.J."/>
            <person name="Barrasa J.M."/>
            <person name="Sanchez-Garcia M."/>
            <person name="Camarero S."/>
            <person name="Miyauchi S."/>
            <person name="Serrano A."/>
            <person name="Linde D."/>
            <person name="Babiker R."/>
            <person name="Drula E."/>
            <person name="Ayuso-Fernandez I."/>
            <person name="Pacheco R."/>
            <person name="Padilla G."/>
            <person name="Ferreira P."/>
            <person name="Barriuso J."/>
            <person name="Kellner H."/>
            <person name="Castanera R."/>
            <person name="Alfaro M."/>
            <person name="Ramirez L."/>
            <person name="Pisabarro A.G."/>
            <person name="Kuo A."/>
            <person name="Tritt A."/>
            <person name="Lipzen A."/>
            <person name="He G."/>
            <person name="Yan M."/>
            <person name="Ng V."/>
            <person name="Cullen D."/>
            <person name="Martin F."/>
            <person name="Rosso M.-N."/>
            <person name="Henrissat B."/>
            <person name="Hibbett D."/>
            <person name="Martinez A.T."/>
            <person name="Grigoriev I.V."/>
        </authorList>
    </citation>
    <scope>NUCLEOTIDE SEQUENCE</scope>
    <source>
        <strain evidence="2">CIRM-BRFM 674</strain>
    </source>
</reference>
<sequence length="122" mass="13646">MQSSLCDWVQPGLSNLASLDRPITSTVASHVHFIVHNLILEHAYSRKRSSRFRYTQGSLRASSTTTRILEYTHCAFAIDLPTGFMTLLSSFLIALPMTLAIWGLSWSQVEFDDIGRAGTLKN</sequence>
<dbReference type="EMBL" id="MU155353">
    <property type="protein sequence ID" value="KAF9474965.1"/>
    <property type="molecule type" value="Genomic_DNA"/>
</dbReference>
<organism evidence="2 3">
    <name type="scientific">Pholiota conissans</name>
    <dbReference type="NCBI Taxonomy" id="109636"/>
    <lineage>
        <taxon>Eukaryota</taxon>
        <taxon>Fungi</taxon>
        <taxon>Dikarya</taxon>
        <taxon>Basidiomycota</taxon>
        <taxon>Agaricomycotina</taxon>
        <taxon>Agaricomycetes</taxon>
        <taxon>Agaricomycetidae</taxon>
        <taxon>Agaricales</taxon>
        <taxon>Agaricineae</taxon>
        <taxon>Strophariaceae</taxon>
        <taxon>Pholiota</taxon>
    </lineage>
</organism>
<dbReference type="AlphaFoldDB" id="A0A9P5YW31"/>
<comment type="caution">
    <text evidence="2">The sequence shown here is derived from an EMBL/GenBank/DDBJ whole genome shotgun (WGS) entry which is preliminary data.</text>
</comment>
<evidence type="ECO:0000256" key="1">
    <source>
        <dbReference type="SAM" id="Phobius"/>
    </source>
</evidence>
<feature type="transmembrane region" description="Helical" evidence="1">
    <location>
        <begin position="84"/>
        <end position="104"/>
    </location>
</feature>
<keyword evidence="3" id="KW-1185">Reference proteome</keyword>
<keyword evidence="1" id="KW-0812">Transmembrane</keyword>
<protein>
    <submittedName>
        <fullName evidence="2">Uncharacterized protein</fullName>
    </submittedName>
</protein>